<dbReference type="AlphaFoldDB" id="A0AAJ3LTF5"/>
<reference evidence="3 4" key="1">
    <citation type="submission" date="2016-04" db="EMBL/GenBank/DDBJ databases">
        <title>ATOL: Assembling a taxonomically balanced genome-scale reconstruction of the evolutionary history of the Enterobacteriaceae.</title>
        <authorList>
            <person name="Plunkett G.III."/>
            <person name="Neeno-Eckwall E.C."/>
            <person name="Glasner J.D."/>
            <person name="Perna N.T."/>
        </authorList>
    </citation>
    <scope>NUCLEOTIDE SEQUENCE [LARGE SCALE GENOMIC DNA]</scope>
    <source>
        <strain evidence="3 4">ATCC 700826</strain>
    </source>
</reference>
<name>A0AAJ3LTF5_PROHU</name>
<dbReference type="SUPFAM" id="SSF88697">
    <property type="entry name" value="PUA domain-like"/>
    <property type="match status" value="1"/>
</dbReference>
<dbReference type="SMART" id="SM01022">
    <property type="entry name" value="ASCH"/>
    <property type="match status" value="1"/>
</dbReference>
<dbReference type="NCBIfam" id="NF003443">
    <property type="entry name" value="PRK04980.1"/>
    <property type="match status" value="1"/>
</dbReference>
<keyword evidence="4" id="KW-1185">Reference proteome</keyword>
<dbReference type="EMBL" id="LXEV01000023">
    <property type="protein sequence ID" value="OAT46480.1"/>
    <property type="molecule type" value="Genomic_DNA"/>
</dbReference>
<dbReference type="Pfam" id="PF04266">
    <property type="entry name" value="ASCH"/>
    <property type="match status" value="1"/>
</dbReference>
<dbReference type="InterPro" id="IPR015947">
    <property type="entry name" value="PUA-like_sf"/>
</dbReference>
<gene>
    <name evidence="3" type="ORF">M997_1961</name>
</gene>
<comment type="caution">
    <text evidence="3">The sequence shown here is derived from an EMBL/GenBank/DDBJ whole genome shotgun (WGS) entry which is preliminary data.</text>
</comment>
<dbReference type="Gene3D" id="2.30.130.30">
    <property type="entry name" value="Hypothetical protein"/>
    <property type="match status" value="1"/>
</dbReference>
<accession>A0AAJ3LTF5</accession>
<evidence type="ECO:0000259" key="2">
    <source>
        <dbReference type="SMART" id="SM01022"/>
    </source>
</evidence>
<dbReference type="Proteomes" id="UP000078250">
    <property type="component" value="Unassembled WGS sequence"/>
</dbReference>
<dbReference type="GO" id="GO:0016787">
    <property type="term" value="F:hydrolase activity"/>
    <property type="evidence" value="ECO:0007669"/>
    <property type="project" value="UniProtKB-KW"/>
</dbReference>
<dbReference type="PANTHER" id="PTHR38088:SF2">
    <property type="entry name" value="UCP029143 FAMILY PROTEIN"/>
    <property type="match status" value="1"/>
</dbReference>
<feature type="domain" description="ASCH" evidence="2">
    <location>
        <begin position="8"/>
        <end position="106"/>
    </location>
</feature>
<evidence type="ECO:0000313" key="4">
    <source>
        <dbReference type="Proteomes" id="UP000078250"/>
    </source>
</evidence>
<dbReference type="CDD" id="cd06552">
    <property type="entry name" value="ASCH_yqfb_like"/>
    <property type="match status" value="1"/>
</dbReference>
<dbReference type="InterPro" id="IPR007374">
    <property type="entry name" value="ASCH_domain"/>
</dbReference>
<dbReference type="PANTHER" id="PTHR38088">
    <property type="entry name" value="UCP029143 FAMILY PROTEIN"/>
    <property type="match status" value="1"/>
</dbReference>
<dbReference type="InterPro" id="IPR008314">
    <property type="entry name" value="AC4CH"/>
</dbReference>
<evidence type="ECO:0000256" key="1">
    <source>
        <dbReference type="ARBA" id="ARBA00022801"/>
    </source>
</evidence>
<protein>
    <recommendedName>
        <fullName evidence="2">ASCH domain-containing protein</fullName>
    </recommendedName>
</protein>
<dbReference type="GO" id="GO:0005829">
    <property type="term" value="C:cytosol"/>
    <property type="evidence" value="ECO:0007669"/>
    <property type="project" value="TreeGrafter"/>
</dbReference>
<evidence type="ECO:0000313" key="3">
    <source>
        <dbReference type="EMBL" id="OAT46480.1"/>
    </source>
</evidence>
<proteinExistence type="predicted"/>
<sequence length="106" mass="12425">MFTVPTEITFFERLIPSILSENKVITIRDESESHYIPGSEVELFANEHRTHYGKLKILSVSKLQYSDINEYHAQQEGMELSVLKTLIKEIYPTTDSLYLIEYRLIK</sequence>
<keyword evidence="1" id="KW-0378">Hydrolase</keyword>
<dbReference type="RefSeq" id="WP_064719940.1">
    <property type="nucleotide sequence ID" value="NZ_LXEV01000023.1"/>
</dbReference>
<organism evidence="3 4">
    <name type="scientific">Proteus hauseri ATCC 700826</name>
    <dbReference type="NCBI Taxonomy" id="1354271"/>
    <lineage>
        <taxon>Bacteria</taxon>
        <taxon>Pseudomonadati</taxon>
        <taxon>Pseudomonadota</taxon>
        <taxon>Gammaproteobacteria</taxon>
        <taxon>Enterobacterales</taxon>
        <taxon>Morganellaceae</taxon>
        <taxon>Proteus</taxon>
    </lineage>
</organism>